<geneLocation type="plasmid" evidence="2">
    <name>unnamed3</name>
</geneLocation>
<dbReference type="AlphaFoldDB" id="A0A1N7G5H9"/>
<protein>
    <submittedName>
        <fullName evidence="3">Uncharacterized protein</fullName>
    </submittedName>
</protein>
<reference evidence="3 4" key="2">
    <citation type="submission" date="2017-01" db="EMBL/GenBank/DDBJ databases">
        <authorList>
            <person name="Mah S.A."/>
            <person name="Swanson W.J."/>
            <person name="Moy G.W."/>
            <person name="Vacquier V.D."/>
        </authorList>
    </citation>
    <scope>NUCLEOTIDE SEQUENCE [LARGE SCALE GENOMIC DNA]</scope>
    <source>
        <strain evidence="3 4">CGMCC 1.8909</strain>
    </source>
</reference>
<gene>
    <name evidence="2" type="ORF">BB347_18610</name>
    <name evidence="3" type="ORF">SAMN05421809_3739</name>
</gene>
<dbReference type="KEGG" id="hda:BB347_18610"/>
<dbReference type="RefSeq" id="WP_076584224.1">
    <property type="nucleotide sequence ID" value="NZ_FTNP01000009.1"/>
</dbReference>
<accession>A0A1N7G5H9</accession>
<sequence>MTQNSEQSEDGTEHSSNGTYQDPCHKCGARMIGVSKEEYIEHLRENGEELAADIVEKMVVDESDCADAKPPEDGSVCADASGYQPEECPGCLEPVNAYVEVIVGENGTVSKKSCIECGHEWVERYVDTDTQRGET</sequence>
<dbReference type="Proteomes" id="UP000185687">
    <property type="component" value="Unassembled WGS sequence"/>
</dbReference>
<reference evidence="2 5" key="1">
    <citation type="submission" date="2017-01" db="EMBL/GenBank/DDBJ databases">
        <title>Complete genome sequence of Haloterrigena daqingensis type strain (JX313T).</title>
        <authorList>
            <person name="Shuang W."/>
        </authorList>
    </citation>
    <scope>NUCLEOTIDE SEQUENCE [LARGE SCALE GENOMIC DNA]</scope>
    <source>
        <strain evidence="5">JX313</strain>
        <strain evidence="2">JX313T</strain>
        <plasmid evidence="5">Plasmid unnamed3</plasmid>
        <plasmid evidence="2">unnamed3</plasmid>
    </source>
</reference>
<evidence type="ECO:0000313" key="4">
    <source>
        <dbReference type="Proteomes" id="UP000185687"/>
    </source>
</evidence>
<keyword evidence="2" id="KW-0614">Plasmid</keyword>
<proteinExistence type="predicted"/>
<evidence type="ECO:0000313" key="3">
    <source>
        <dbReference type="EMBL" id="SIS07764.1"/>
    </source>
</evidence>
<evidence type="ECO:0000256" key="1">
    <source>
        <dbReference type="SAM" id="MobiDB-lite"/>
    </source>
</evidence>
<dbReference type="EMBL" id="CP019330">
    <property type="protein sequence ID" value="APX98719.1"/>
    <property type="molecule type" value="Genomic_DNA"/>
</dbReference>
<feature type="region of interest" description="Disordered" evidence="1">
    <location>
        <begin position="1"/>
        <end position="24"/>
    </location>
</feature>
<evidence type="ECO:0000313" key="5">
    <source>
        <dbReference type="Proteomes" id="UP000187321"/>
    </source>
</evidence>
<keyword evidence="4" id="KW-1185">Reference proteome</keyword>
<name>A0A1N7G5H9_9EURY</name>
<organism evidence="3 4">
    <name type="scientific">Natronorubrum daqingense</name>
    <dbReference type="NCBI Taxonomy" id="588898"/>
    <lineage>
        <taxon>Archaea</taxon>
        <taxon>Methanobacteriati</taxon>
        <taxon>Methanobacteriota</taxon>
        <taxon>Stenosarchaea group</taxon>
        <taxon>Halobacteria</taxon>
        <taxon>Halobacteriales</taxon>
        <taxon>Natrialbaceae</taxon>
        <taxon>Natronorubrum</taxon>
    </lineage>
</organism>
<dbReference type="Proteomes" id="UP000187321">
    <property type="component" value="Plasmid unnamed3"/>
</dbReference>
<dbReference type="EMBL" id="FTNP01000009">
    <property type="protein sequence ID" value="SIS07764.1"/>
    <property type="molecule type" value="Genomic_DNA"/>
</dbReference>
<evidence type="ECO:0000313" key="2">
    <source>
        <dbReference type="EMBL" id="APX98719.1"/>
    </source>
</evidence>